<dbReference type="OrthoDB" id="504689at2759"/>
<proteinExistence type="inferred from homology"/>
<protein>
    <submittedName>
        <fullName evidence="3">Uncharacterized protein</fullName>
    </submittedName>
</protein>
<dbReference type="EMBL" id="PKPP01000957">
    <property type="protein sequence ID" value="PWA87028.1"/>
    <property type="molecule type" value="Genomic_DNA"/>
</dbReference>
<dbReference type="PANTHER" id="PTHR30546:SF47">
    <property type="entry name" value="NAD(P)H DEHYDROGENASE (QUINONE)"/>
    <property type="match status" value="1"/>
</dbReference>
<comment type="similarity">
    <text evidence="1">Belongs to the WrbA family.</text>
</comment>
<dbReference type="AlphaFoldDB" id="A0A2U1PMP4"/>
<comment type="caution">
    <text evidence="3">The sequence shown here is derived from an EMBL/GenBank/DDBJ whole genome shotgun (WGS) entry which is preliminary data.</text>
</comment>
<dbReference type="PANTHER" id="PTHR30546">
    <property type="entry name" value="FLAVODOXIN-RELATED PROTEIN WRBA-RELATED"/>
    <property type="match status" value="1"/>
</dbReference>
<evidence type="ECO:0000313" key="4">
    <source>
        <dbReference type="Proteomes" id="UP000245207"/>
    </source>
</evidence>
<organism evidence="3 4">
    <name type="scientific">Artemisia annua</name>
    <name type="common">Sweet wormwood</name>
    <dbReference type="NCBI Taxonomy" id="35608"/>
    <lineage>
        <taxon>Eukaryota</taxon>
        <taxon>Viridiplantae</taxon>
        <taxon>Streptophyta</taxon>
        <taxon>Embryophyta</taxon>
        <taxon>Tracheophyta</taxon>
        <taxon>Spermatophyta</taxon>
        <taxon>Magnoliopsida</taxon>
        <taxon>eudicotyledons</taxon>
        <taxon>Gunneridae</taxon>
        <taxon>Pentapetalae</taxon>
        <taxon>asterids</taxon>
        <taxon>campanulids</taxon>
        <taxon>Asterales</taxon>
        <taxon>Asteraceae</taxon>
        <taxon>Asteroideae</taxon>
        <taxon>Anthemideae</taxon>
        <taxon>Artemisiinae</taxon>
        <taxon>Artemisia</taxon>
    </lineage>
</organism>
<name>A0A2U1PMP4_ARTAN</name>
<evidence type="ECO:0000256" key="2">
    <source>
        <dbReference type="SAM" id="MobiDB-lite"/>
    </source>
</evidence>
<dbReference type="Gene3D" id="3.40.50.360">
    <property type="match status" value="1"/>
</dbReference>
<gene>
    <name evidence="3" type="ORF">CTI12_AA120430</name>
</gene>
<dbReference type="InterPro" id="IPR029039">
    <property type="entry name" value="Flavoprotein-like_sf"/>
</dbReference>
<sequence>MEKVKGGSPYGAGTYAGDGSRQPSKLELEQAFHQDTHLSNHLKLYEKLSNRVVIFQIRMIQCWPMHCGHDIIKSKKQLRGAGSSFAGSAETIEKFYVAKFFWVHPCQMHIRSTHITRIFEAELRARLPNIRNDQLMDAKHKRFGQWLRKYSTRDRVDWWAVCQTKQRSTIVVRSAIDLAYQEDSSSVPFIVTEQDEVELLHDQGGDMEEVEVQELTHSEVHQFEDEPSEEEDVFEDDEEGNDEDSETDDGFSDTDDEDF</sequence>
<feature type="region of interest" description="Disordered" evidence="2">
    <location>
        <begin position="1"/>
        <end position="22"/>
    </location>
</feature>
<accession>A0A2U1PMP4</accession>
<reference evidence="3 4" key="1">
    <citation type="journal article" date="2018" name="Mol. Plant">
        <title>The genome of Artemisia annua provides insight into the evolution of Asteraceae family and artemisinin biosynthesis.</title>
        <authorList>
            <person name="Shen Q."/>
            <person name="Zhang L."/>
            <person name="Liao Z."/>
            <person name="Wang S."/>
            <person name="Yan T."/>
            <person name="Shi P."/>
            <person name="Liu M."/>
            <person name="Fu X."/>
            <person name="Pan Q."/>
            <person name="Wang Y."/>
            <person name="Lv Z."/>
            <person name="Lu X."/>
            <person name="Zhang F."/>
            <person name="Jiang W."/>
            <person name="Ma Y."/>
            <person name="Chen M."/>
            <person name="Hao X."/>
            <person name="Li L."/>
            <person name="Tang Y."/>
            <person name="Lv G."/>
            <person name="Zhou Y."/>
            <person name="Sun X."/>
            <person name="Brodelius P.E."/>
            <person name="Rose J.K.C."/>
            <person name="Tang K."/>
        </authorList>
    </citation>
    <scope>NUCLEOTIDE SEQUENCE [LARGE SCALE GENOMIC DNA]</scope>
    <source>
        <strain evidence="4">cv. Huhao1</strain>
        <tissue evidence="3">Leaf</tissue>
    </source>
</reference>
<feature type="region of interest" description="Disordered" evidence="2">
    <location>
        <begin position="218"/>
        <end position="259"/>
    </location>
</feature>
<evidence type="ECO:0000313" key="3">
    <source>
        <dbReference type="EMBL" id="PWA87028.1"/>
    </source>
</evidence>
<feature type="compositionally biased region" description="Acidic residues" evidence="2">
    <location>
        <begin position="225"/>
        <end position="259"/>
    </location>
</feature>
<dbReference type="GO" id="GO:0016020">
    <property type="term" value="C:membrane"/>
    <property type="evidence" value="ECO:0007669"/>
    <property type="project" value="TreeGrafter"/>
</dbReference>
<dbReference type="GO" id="GO:0003955">
    <property type="term" value="F:NAD(P)H dehydrogenase (quinone) activity"/>
    <property type="evidence" value="ECO:0007669"/>
    <property type="project" value="TreeGrafter"/>
</dbReference>
<keyword evidence="4" id="KW-1185">Reference proteome</keyword>
<dbReference type="Proteomes" id="UP000245207">
    <property type="component" value="Unassembled WGS sequence"/>
</dbReference>
<dbReference type="STRING" id="35608.A0A2U1PMP4"/>
<evidence type="ECO:0000256" key="1">
    <source>
        <dbReference type="ARBA" id="ARBA00006961"/>
    </source>
</evidence>